<dbReference type="InterPro" id="IPR011059">
    <property type="entry name" value="Metal-dep_hydrolase_composite"/>
</dbReference>
<dbReference type="SUPFAM" id="SSF51556">
    <property type="entry name" value="Metallo-dependent hydrolases"/>
    <property type="match status" value="2"/>
</dbReference>
<organism evidence="3 4">
    <name type="scientific">Telmatocola sphagniphila</name>
    <dbReference type="NCBI Taxonomy" id="1123043"/>
    <lineage>
        <taxon>Bacteria</taxon>
        <taxon>Pseudomonadati</taxon>
        <taxon>Planctomycetota</taxon>
        <taxon>Planctomycetia</taxon>
        <taxon>Gemmatales</taxon>
        <taxon>Gemmataceae</taxon>
    </lineage>
</organism>
<dbReference type="CDD" id="cd01309">
    <property type="entry name" value="Met_dep_hydrolase_C"/>
    <property type="match status" value="1"/>
</dbReference>
<evidence type="ECO:0000259" key="2">
    <source>
        <dbReference type="Pfam" id="PF01979"/>
    </source>
</evidence>
<dbReference type="Pfam" id="PF01979">
    <property type="entry name" value="Amidohydro_1"/>
    <property type="match status" value="2"/>
</dbReference>
<dbReference type="EMBL" id="CP074694">
    <property type="protein sequence ID" value="QVL31399.1"/>
    <property type="molecule type" value="Genomic_DNA"/>
</dbReference>
<evidence type="ECO:0000313" key="3">
    <source>
        <dbReference type="EMBL" id="QVL31399.1"/>
    </source>
</evidence>
<feature type="chain" id="PRO_5034668214" evidence="1">
    <location>
        <begin position="21"/>
        <end position="876"/>
    </location>
</feature>
<dbReference type="AlphaFoldDB" id="A0A8E6ESU9"/>
<evidence type="ECO:0000313" key="4">
    <source>
        <dbReference type="Proteomes" id="UP000676194"/>
    </source>
</evidence>
<gene>
    <name evidence="3" type="ORF">KIH39_21515</name>
</gene>
<dbReference type="SUPFAM" id="SSF51338">
    <property type="entry name" value="Composite domain of metallo-dependent hydrolases"/>
    <property type="match status" value="2"/>
</dbReference>
<dbReference type="Proteomes" id="UP000676194">
    <property type="component" value="Chromosome"/>
</dbReference>
<keyword evidence="4" id="KW-1185">Reference proteome</keyword>
<dbReference type="InterPro" id="IPR051781">
    <property type="entry name" value="Metallo-dep_Hydrolase"/>
</dbReference>
<dbReference type="PANTHER" id="PTHR43135:SF3">
    <property type="entry name" value="ALPHA-D-RIBOSE 1-METHYLPHOSPHONATE 5-TRIPHOSPHATE DIPHOSPHATASE"/>
    <property type="match status" value="1"/>
</dbReference>
<protein>
    <submittedName>
        <fullName evidence="3">Amidohydrolase family protein</fullName>
    </submittedName>
</protein>
<reference evidence="3" key="1">
    <citation type="submission" date="2021-05" db="EMBL/GenBank/DDBJ databases">
        <title>Complete genome sequence of the cellulolytic planctomycete Telmatocola sphagniphila SP2T and characterization of the first cellulase from planctomycetes.</title>
        <authorList>
            <person name="Rakitin A.L."/>
            <person name="Beletsky A.V."/>
            <person name="Naumoff D.G."/>
            <person name="Kulichevskaya I.S."/>
            <person name="Mardanov A.V."/>
            <person name="Ravin N.V."/>
            <person name="Dedysh S.N."/>
        </authorList>
    </citation>
    <scope>NUCLEOTIDE SEQUENCE</scope>
    <source>
        <strain evidence="3">SP2T</strain>
    </source>
</reference>
<evidence type="ECO:0000256" key="1">
    <source>
        <dbReference type="SAM" id="SignalP"/>
    </source>
</evidence>
<dbReference type="GO" id="GO:0016810">
    <property type="term" value="F:hydrolase activity, acting on carbon-nitrogen (but not peptide) bonds"/>
    <property type="evidence" value="ECO:0007669"/>
    <property type="project" value="InterPro"/>
</dbReference>
<dbReference type="Gene3D" id="3.20.20.140">
    <property type="entry name" value="Metal-dependent hydrolases"/>
    <property type="match status" value="2"/>
</dbReference>
<dbReference type="PANTHER" id="PTHR43135">
    <property type="entry name" value="ALPHA-D-RIBOSE 1-METHYLPHOSPHONATE 5-TRIPHOSPHATE DIPHOSPHATASE"/>
    <property type="match status" value="1"/>
</dbReference>
<accession>A0A8E6ESU9</accession>
<dbReference type="KEGG" id="tsph:KIH39_21515"/>
<feature type="domain" description="Amidohydrolase-related" evidence="2">
    <location>
        <begin position="740"/>
        <end position="844"/>
    </location>
</feature>
<name>A0A8E6ESU9_9BACT</name>
<proteinExistence type="predicted"/>
<dbReference type="InterPro" id="IPR006680">
    <property type="entry name" value="Amidohydro-rel"/>
</dbReference>
<dbReference type="Gene3D" id="2.30.40.10">
    <property type="entry name" value="Urease, subunit C, domain 1"/>
    <property type="match status" value="1"/>
</dbReference>
<dbReference type="InterPro" id="IPR032466">
    <property type="entry name" value="Metal_Hydrolase"/>
</dbReference>
<feature type="signal peptide" evidence="1">
    <location>
        <begin position="1"/>
        <end position="20"/>
    </location>
</feature>
<keyword evidence="1" id="KW-0732">Signal</keyword>
<feature type="domain" description="Amidohydrolase-related" evidence="2">
    <location>
        <begin position="75"/>
        <end position="410"/>
    </location>
</feature>
<sequence length="876" mass="93287">MKFPIHLCASLLLFPAATSAQEAIAYKAAHILTAAGDPIDKGVLIVQKGKILAVGKAAEVKLPAGTQEVDLGEATLIPGLVDTHSHIGIYSRPGVPANSDGNEMSGPFQPGIRALDAIDPHDPGIRMATAGGVTVANIMPGSGNVIGGQTLYVKLRGDGVEAMRIASDTVLGGLKMANGENPKGYGRRGQAPFTRMKVASLQRDQFVKAREYQKKWQAYKDKVAKGEKAAAPEVDASMEPLVEVLERKRTVHFHSHRSDDIMTAIRISEEFNFELVLQHVTEGYLIADELAKRKIPASLTLIDSPGGKAEVMNLIEENAALLEKAGVLVAINTDDSVTESRFLLRTGSIAVRGGMSEASALKALTINPAKMMHLDNKLGSLVAGRDADFVVLSGAPFSVYTQVLATYIDGVKVFDRANAKDHAYQTGGFALADAKSLPPTYAPAKSPEAAQPVTVSPAKSELNTGTVAIVAGRIHTASGAVINNGVILVDKGVIKAVGPAADVKIPEGVRILTAKEVTPGLIDVHSACGLSGALNISQDQDQDEGSDPNGADLRVLDAFNPNEPLLEFLRREGVTVIHALPGRANVLAGQSGVFRTYAPTAEKAKLKFPAAFLVNLGEVPKSTYKDKGPQTRMGTAALLRTNFTKANNYLAKKAGDEDKRPPRDLKMEGLEPVLKGEIPVYFSAQRADDIGTALRIAEEFKLKPVINLAAEAYLMTDRLASAKVPVVVHPTMQRAGGSMETLNSHLSNAAVLADKNIPITICTAFEGYVPKTRVLRVEMALAMTNGLGADRALKAVTIDAAKLLGIDKEFGSLEVGKRADIVLYDGDPFENTTHVVYTLMDGKVVWDRADYLKLPFARRALPLSTTGGGTCCMGQW</sequence>
<dbReference type="RefSeq" id="WP_213495280.1">
    <property type="nucleotide sequence ID" value="NZ_CP074694.1"/>
</dbReference>